<gene>
    <name evidence="2" type="ORF">A6A40_02630</name>
</gene>
<accession>A0A168Y179</accession>
<dbReference type="PANTHER" id="PTHR43760:SF1">
    <property type="entry name" value="ENDORIBONUCLEASE L-PSP_CHORISMATE MUTASE-LIKE DOMAIN-CONTAINING PROTEIN"/>
    <property type="match status" value="1"/>
</dbReference>
<dbReference type="OrthoDB" id="9806350at2"/>
<dbReference type="PANTHER" id="PTHR43760">
    <property type="entry name" value="ENDORIBONUCLEASE-RELATED"/>
    <property type="match status" value="1"/>
</dbReference>
<reference evidence="2 3" key="1">
    <citation type="journal article" date="2013" name="Int. J. Syst. Evol. Microbiol.">
        <title>Azospirillum humicireducens sp. nov., a nitrogen-fixing bacterium isolated from a microbial fuel cell.</title>
        <authorList>
            <person name="Zhou S."/>
            <person name="Han L."/>
            <person name="Wang Y."/>
            <person name="Yang G."/>
            <person name="Zhuang L."/>
            <person name="Hu P."/>
        </authorList>
    </citation>
    <scope>NUCLEOTIDE SEQUENCE [LARGE SCALE GENOMIC DNA]</scope>
    <source>
        <strain evidence="2 3">SgZ-5</strain>
    </source>
</reference>
<dbReference type="SUPFAM" id="SSF55298">
    <property type="entry name" value="YjgF-like"/>
    <property type="match status" value="1"/>
</dbReference>
<dbReference type="CDD" id="cd02199">
    <property type="entry name" value="YjgF_YER057c_UK114_like_1"/>
    <property type="match status" value="1"/>
</dbReference>
<dbReference type="Proteomes" id="UP000077405">
    <property type="component" value="Chromosome"/>
</dbReference>
<dbReference type="InterPro" id="IPR013813">
    <property type="entry name" value="Endoribo_LPSP/chorism_mut-like"/>
</dbReference>
<organism evidence="2 3">
    <name type="scientific">Azospirillum humicireducens</name>
    <dbReference type="NCBI Taxonomy" id="1226968"/>
    <lineage>
        <taxon>Bacteria</taxon>
        <taxon>Pseudomonadati</taxon>
        <taxon>Pseudomonadota</taxon>
        <taxon>Alphaproteobacteria</taxon>
        <taxon>Rhodospirillales</taxon>
        <taxon>Azospirillaceae</taxon>
        <taxon>Azospirillum</taxon>
    </lineage>
</organism>
<feature type="domain" description="Endoribonuclease L-PSP/chorismate mutase-like" evidence="1">
    <location>
        <begin position="7"/>
        <end position="146"/>
    </location>
</feature>
<name>A0A168Y179_9PROT</name>
<dbReference type="InterPro" id="IPR035959">
    <property type="entry name" value="RutC-like_sf"/>
</dbReference>
<evidence type="ECO:0000313" key="2">
    <source>
        <dbReference type="EMBL" id="ANC90887.1"/>
    </source>
</evidence>
<dbReference type="STRING" id="1226968.A6A40_02630"/>
<dbReference type="Gene3D" id="3.30.1330.40">
    <property type="entry name" value="RutC-like"/>
    <property type="match status" value="1"/>
</dbReference>
<proteinExistence type="predicted"/>
<dbReference type="AlphaFoldDB" id="A0A168Y179"/>
<keyword evidence="3" id="KW-1185">Reference proteome</keyword>
<dbReference type="RefSeq" id="WP_063633984.1">
    <property type="nucleotide sequence ID" value="NZ_CP015285.1"/>
</dbReference>
<protein>
    <submittedName>
        <fullName evidence="2">RidA family protein</fullName>
    </submittedName>
</protein>
<dbReference type="Pfam" id="PF14588">
    <property type="entry name" value="YjgF_endoribonc"/>
    <property type="match status" value="1"/>
</dbReference>
<dbReference type="KEGG" id="ahu:A6A40_02630"/>
<sequence length="155" mass="16263">MTGRIDARLAELGIELPQAAAPVAAYVPYTRSGNTLYISGQVTVWNGERKFVGKVGQDFTVEQGKEAARLCALNILAQARAALGGDLDRVTRVLRLGGFVNAGADFHDHPLVINGASELMRDIFGEAGQHARAAVGAPSLPGNVAVEVDAILEVA</sequence>
<evidence type="ECO:0000313" key="3">
    <source>
        <dbReference type="Proteomes" id="UP000077405"/>
    </source>
</evidence>
<dbReference type="EMBL" id="CP015285">
    <property type="protein sequence ID" value="ANC90887.1"/>
    <property type="molecule type" value="Genomic_DNA"/>
</dbReference>
<evidence type="ECO:0000259" key="1">
    <source>
        <dbReference type="Pfam" id="PF14588"/>
    </source>
</evidence>